<dbReference type="SUPFAM" id="SSF81383">
    <property type="entry name" value="F-box domain"/>
    <property type="match status" value="1"/>
</dbReference>
<keyword evidence="3" id="KW-1185">Reference proteome</keyword>
<organism evidence="2 3">
    <name type="scientific">Conidiobolus coronatus (strain ATCC 28846 / CBS 209.66 / NRRL 28638)</name>
    <name type="common">Delacroixia coronata</name>
    <dbReference type="NCBI Taxonomy" id="796925"/>
    <lineage>
        <taxon>Eukaryota</taxon>
        <taxon>Fungi</taxon>
        <taxon>Fungi incertae sedis</taxon>
        <taxon>Zoopagomycota</taxon>
        <taxon>Entomophthoromycotina</taxon>
        <taxon>Entomophthoromycetes</taxon>
        <taxon>Entomophthorales</taxon>
        <taxon>Ancylistaceae</taxon>
        <taxon>Conidiobolus</taxon>
    </lineage>
</organism>
<evidence type="ECO:0000259" key="1">
    <source>
        <dbReference type="Pfam" id="PF12937"/>
    </source>
</evidence>
<evidence type="ECO:0000313" key="3">
    <source>
        <dbReference type="Proteomes" id="UP000070444"/>
    </source>
</evidence>
<feature type="domain" description="F-box" evidence="1">
    <location>
        <begin position="56"/>
        <end position="91"/>
    </location>
</feature>
<dbReference type="InterPro" id="IPR001810">
    <property type="entry name" value="F-box_dom"/>
</dbReference>
<name>A0A137NSM8_CONC2</name>
<sequence length="460" mass="53737">MARLTRSSIKKNKNNVDTIVNMNISQKFKDIKKQENKKVVVLDSVSKENSIFNINSILSIIISYTNFNDLVELSTVCKRWNQLSNPIIHRSVKLMRSRAIQNKVHNKKFNKVAKSEAEVNECISNLKKFAPLVKEFRLKDSIGPNSAIEFFNTFNFITILTITHLNISQDQFILNMMSVAISKIIRKRIYKEAIQLPSSLTKLTLEDVYEADGTDIFHKTINSHKNLIEFRCNSFYLCNFIEPFQISYSTLQIFGYSSQRHRNDEQLHKIVDNNIQLKALDIQLNQLSQDLITRINQRLVNLEGLFLTKFQSYPEYDTQLEVKFSKSTKIKQLRLVFDKLSQSSLDSILVNCPQLNVLEIQLPKQWLLWTKSISSNCKNLEHLTIYPSHEFHGQELKDFCKEFYNSEFLKNVADSLTKLESLRINGFHIFVPNPLNFDRFKNFKNLKFVQFENDLIIKKA</sequence>
<evidence type="ECO:0000313" key="2">
    <source>
        <dbReference type="EMBL" id="KXN65700.1"/>
    </source>
</evidence>
<dbReference type="Proteomes" id="UP000070444">
    <property type="component" value="Unassembled WGS sequence"/>
</dbReference>
<reference evidence="2 3" key="1">
    <citation type="journal article" date="2015" name="Genome Biol. Evol.">
        <title>Phylogenomic analyses indicate that early fungi evolved digesting cell walls of algal ancestors of land plants.</title>
        <authorList>
            <person name="Chang Y."/>
            <person name="Wang S."/>
            <person name="Sekimoto S."/>
            <person name="Aerts A.L."/>
            <person name="Choi C."/>
            <person name="Clum A."/>
            <person name="LaButti K.M."/>
            <person name="Lindquist E.A."/>
            <person name="Yee Ngan C."/>
            <person name="Ohm R.A."/>
            <person name="Salamov A.A."/>
            <person name="Grigoriev I.V."/>
            <person name="Spatafora J.W."/>
            <person name="Berbee M.L."/>
        </authorList>
    </citation>
    <scope>NUCLEOTIDE SEQUENCE [LARGE SCALE GENOMIC DNA]</scope>
    <source>
        <strain evidence="2 3">NRRL 28638</strain>
    </source>
</reference>
<dbReference type="SUPFAM" id="SSF52058">
    <property type="entry name" value="L domain-like"/>
    <property type="match status" value="1"/>
</dbReference>
<proteinExistence type="predicted"/>
<dbReference type="InterPro" id="IPR036047">
    <property type="entry name" value="F-box-like_dom_sf"/>
</dbReference>
<protein>
    <recommendedName>
        <fullName evidence="1">F-box domain-containing protein</fullName>
    </recommendedName>
</protein>
<dbReference type="Pfam" id="PF12937">
    <property type="entry name" value="F-box-like"/>
    <property type="match status" value="1"/>
</dbReference>
<dbReference type="EMBL" id="KQ964829">
    <property type="protein sequence ID" value="KXN65700.1"/>
    <property type="molecule type" value="Genomic_DNA"/>
</dbReference>
<gene>
    <name evidence="2" type="ORF">CONCODRAFT_12629</name>
</gene>
<dbReference type="Gene3D" id="3.80.10.10">
    <property type="entry name" value="Ribonuclease Inhibitor"/>
    <property type="match status" value="1"/>
</dbReference>
<dbReference type="InterPro" id="IPR032675">
    <property type="entry name" value="LRR_dom_sf"/>
</dbReference>
<accession>A0A137NSM8</accession>
<dbReference type="AlphaFoldDB" id="A0A137NSM8"/>